<dbReference type="KEGG" id="njp:NEJAP_1113"/>
<evidence type="ECO:0000313" key="15">
    <source>
        <dbReference type="Proteomes" id="UP000595332"/>
    </source>
</evidence>
<dbReference type="RefSeq" id="WP_201349706.1">
    <property type="nucleotide sequence ID" value="NZ_AP014546.1"/>
</dbReference>
<keyword evidence="6 11" id="KW-0269">Exonuclease</keyword>
<keyword evidence="15" id="KW-1185">Reference proteome</keyword>
<feature type="domain" description="UvrD-like helicase C-terminal" evidence="12">
    <location>
        <begin position="541"/>
        <end position="587"/>
    </location>
</feature>
<dbReference type="Gene3D" id="3.40.50.300">
    <property type="entry name" value="P-loop containing nucleotide triphosphate hydrolases"/>
    <property type="match status" value="3"/>
</dbReference>
<evidence type="ECO:0000256" key="11">
    <source>
        <dbReference type="HAMAP-Rule" id="MF_01487"/>
    </source>
</evidence>
<gene>
    <name evidence="11 14" type="primary">recD</name>
    <name evidence="14" type="ORF">NEJAP_1113</name>
</gene>
<reference evidence="14 15" key="1">
    <citation type="journal article" date="2008" name="Int. J. Syst. Evol. Microbiol.">
        <title>Neptunomonas japonica sp. nov., an Osedax japonicus symbiont-like bacterium isolated from sediment adjacent to sperm whale carcasses off Kagoshima, Japan.</title>
        <authorList>
            <person name="Miyazaki M."/>
            <person name="Nogi Y."/>
            <person name="Fujiwara Y."/>
            <person name="Kawato M."/>
            <person name="Kubokawa K."/>
            <person name="Horikoshi K."/>
        </authorList>
    </citation>
    <scope>NUCLEOTIDE SEQUENCE [LARGE SCALE GENOMIC DNA]</scope>
    <source>
        <strain evidence="14 15">JAMM 1380</strain>
    </source>
</reference>
<dbReference type="InterPro" id="IPR050534">
    <property type="entry name" value="Coronavir_polyprotein_1ab"/>
</dbReference>
<dbReference type="HAMAP" id="MF_01487">
    <property type="entry name" value="RecD"/>
    <property type="match status" value="1"/>
</dbReference>
<dbReference type="GO" id="GO:0008854">
    <property type="term" value="F:exodeoxyribonuclease V activity"/>
    <property type="evidence" value="ECO:0007669"/>
    <property type="project" value="InterPro"/>
</dbReference>
<comment type="catalytic activity">
    <reaction evidence="11">
        <text>ATP + H2O = ADP + phosphate + H(+)</text>
        <dbReference type="Rhea" id="RHEA:13065"/>
        <dbReference type="ChEBI" id="CHEBI:15377"/>
        <dbReference type="ChEBI" id="CHEBI:15378"/>
        <dbReference type="ChEBI" id="CHEBI:30616"/>
        <dbReference type="ChEBI" id="CHEBI:43474"/>
        <dbReference type="ChEBI" id="CHEBI:456216"/>
        <dbReference type="EC" id="5.6.2.3"/>
    </reaction>
</comment>
<organism evidence="14 15">
    <name type="scientific">Neptunomonas japonica JAMM 1380</name>
    <dbReference type="NCBI Taxonomy" id="1441457"/>
    <lineage>
        <taxon>Bacteria</taxon>
        <taxon>Pseudomonadati</taxon>
        <taxon>Pseudomonadota</taxon>
        <taxon>Gammaproteobacteria</taxon>
        <taxon>Oceanospirillales</taxon>
        <taxon>Oceanospirillaceae</taxon>
        <taxon>Neptunomonas</taxon>
    </lineage>
</organism>
<feature type="domain" description="RecBCD enzyme subunit RecD N-terminal" evidence="13">
    <location>
        <begin position="10"/>
        <end position="108"/>
    </location>
</feature>
<evidence type="ECO:0000259" key="12">
    <source>
        <dbReference type="Pfam" id="PF13538"/>
    </source>
</evidence>
<evidence type="ECO:0000256" key="4">
    <source>
        <dbReference type="ARBA" id="ARBA00022801"/>
    </source>
</evidence>
<keyword evidence="4 11" id="KW-0378">Hydrolase</keyword>
<comment type="subunit">
    <text evidence="11">Heterotrimer of RecB, RecC and RecD. All subunits contribute to DNA-binding.</text>
</comment>
<comment type="function">
    <text evidence="11">A helicase/nuclease that prepares dsDNA breaks (DSB) for recombinational DNA repair. Binds to DSBs and unwinds DNA via a highly rapid and processive ATP-dependent bidirectional helicase activity. Unwinds dsDNA until it encounters a Chi (crossover hotspot instigator) sequence from the 3' direction. Cuts ssDNA a few nucleotides 3' to the Chi site. The properties and activities of the enzyme are changed at Chi. The Chi-altered holoenzyme produces a long 3'-ssDNA overhang and facilitates RecA-binding to the ssDNA for homologous DNA recombination and repair. Holoenzyme degrades any linearized DNA that is unable to undergo homologous recombination. In the holoenzyme this subunit has ssDNA-dependent ATPase and 5'-3' helicase activity. When added to pre-assembled RecBC greatly stimulates nuclease activity and augments holoenzyme processivity. Negatively regulates the RecA-loading ability of RecBCD.</text>
</comment>
<evidence type="ECO:0000259" key="13">
    <source>
        <dbReference type="Pfam" id="PF21185"/>
    </source>
</evidence>
<comment type="miscellaneous">
    <text evidence="11">In the RecBCD complex, RecB has a slow 3'-5' helicase, an exonuclease activity and loads RecA onto ssDNA, RecD has a fast 5'-3' helicase activity, while RecC stimulates the ATPase and processivity of the RecB helicase and contributes to recognition of the Chi site.</text>
</comment>
<proteinExistence type="inferred from homology"/>
<evidence type="ECO:0000256" key="9">
    <source>
        <dbReference type="ARBA" id="ARBA00023204"/>
    </source>
</evidence>
<dbReference type="Gene3D" id="1.10.10.1020">
    <property type="entry name" value="RecBCD complex, subunit RecD, N-terminal domain"/>
    <property type="match status" value="1"/>
</dbReference>
<protein>
    <recommendedName>
        <fullName evidence="11">RecBCD enzyme subunit RecD</fullName>
        <ecNumber evidence="11">5.6.2.3</ecNumber>
    </recommendedName>
    <alternativeName>
        <fullName evidence="11">DNA 5'-3' helicase subunit RecD</fullName>
    </alternativeName>
    <alternativeName>
        <fullName evidence="11">Exonuclease V subunit RecD</fullName>
        <shortName evidence="11">ExoV subunit RecD</shortName>
    </alternativeName>
    <alternativeName>
        <fullName evidence="11">Helicase/nuclease RecBCD subunit RecD</fullName>
    </alternativeName>
</protein>
<keyword evidence="9 11" id="KW-0234">DNA repair</keyword>
<evidence type="ECO:0000313" key="14">
    <source>
        <dbReference type="EMBL" id="BBB29068.1"/>
    </source>
</evidence>
<dbReference type="GO" id="GO:0043139">
    <property type="term" value="F:5'-3' DNA helicase activity"/>
    <property type="evidence" value="ECO:0007669"/>
    <property type="project" value="UniProtKB-UniRule"/>
</dbReference>
<evidence type="ECO:0000256" key="2">
    <source>
        <dbReference type="ARBA" id="ARBA00022741"/>
    </source>
</evidence>
<keyword evidence="5 11" id="KW-0347">Helicase</keyword>
<evidence type="ECO:0000256" key="10">
    <source>
        <dbReference type="ARBA" id="ARBA00023235"/>
    </source>
</evidence>
<dbReference type="Pfam" id="PF13538">
    <property type="entry name" value="UvrD_C_2"/>
    <property type="match status" value="1"/>
</dbReference>
<dbReference type="Pfam" id="PF21185">
    <property type="entry name" value="RecD_N"/>
    <property type="match status" value="1"/>
</dbReference>
<dbReference type="InterPro" id="IPR049550">
    <property type="entry name" value="RecD_N"/>
</dbReference>
<dbReference type="GO" id="GO:0005524">
    <property type="term" value="F:ATP binding"/>
    <property type="evidence" value="ECO:0007669"/>
    <property type="project" value="UniProtKB-UniRule"/>
</dbReference>
<keyword evidence="10 11" id="KW-0413">Isomerase</keyword>
<accession>A0A7R6PTA8</accession>
<dbReference type="CDD" id="cd17933">
    <property type="entry name" value="DEXSc_RecD-like"/>
    <property type="match status" value="1"/>
</dbReference>
<dbReference type="InterPro" id="IPR027417">
    <property type="entry name" value="P-loop_NTPase"/>
</dbReference>
<name>A0A7R6PTA8_9GAMM</name>
<evidence type="ECO:0000256" key="1">
    <source>
        <dbReference type="ARBA" id="ARBA00022722"/>
    </source>
</evidence>
<dbReference type="PANTHER" id="PTHR43788:SF6">
    <property type="entry name" value="DNA HELICASE B"/>
    <property type="match status" value="1"/>
</dbReference>
<evidence type="ECO:0000256" key="8">
    <source>
        <dbReference type="ARBA" id="ARBA00023125"/>
    </source>
</evidence>
<dbReference type="InterPro" id="IPR027785">
    <property type="entry name" value="UvrD-like_helicase_C"/>
</dbReference>
<dbReference type="CDD" id="cd18809">
    <property type="entry name" value="SF1_C_RecD"/>
    <property type="match status" value="1"/>
</dbReference>
<dbReference type="GO" id="GO:0009338">
    <property type="term" value="C:exodeoxyribonuclease V complex"/>
    <property type="evidence" value="ECO:0007669"/>
    <property type="project" value="InterPro"/>
</dbReference>
<dbReference type="NCBIfam" id="TIGR01447">
    <property type="entry name" value="recD"/>
    <property type="match status" value="1"/>
</dbReference>
<comment type="similarity">
    <text evidence="11">Belongs to the RecD family.</text>
</comment>
<dbReference type="GO" id="GO:0000724">
    <property type="term" value="P:double-strand break repair via homologous recombination"/>
    <property type="evidence" value="ECO:0007669"/>
    <property type="project" value="UniProtKB-UniRule"/>
</dbReference>
<evidence type="ECO:0000256" key="3">
    <source>
        <dbReference type="ARBA" id="ARBA00022763"/>
    </source>
</evidence>
<dbReference type="InterPro" id="IPR006344">
    <property type="entry name" value="RecD"/>
</dbReference>
<dbReference type="PANTHER" id="PTHR43788">
    <property type="entry name" value="DNA2/NAM7 HELICASE FAMILY MEMBER"/>
    <property type="match status" value="1"/>
</dbReference>
<dbReference type="SUPFAM" id="SSF52540">
    <property type="entry name" value="P-loop containing nucleoside triphosphate hydrolases"/>
    <property type="match status" value="2"/>
</dbReference>
<keyword evidence="1 11" id="KW-0540">Nuclease</keyword>
<dbReference type="EMBL" id="AP014546">
    <property type="protein sequence ID" value="BBB29068.1"/>
    <property type="molecule type" value="Genomic_DNA"/>
</dbReference>
<evidence type="ECO:0000256" key="6">
    <source>
        <dbReference type="ARBA" id="ARBA00022839"/>
    </source>
</evidence>
<keyword evidence="3 11" id="KW-0227">DNA damage</keyword>
<dbReference type="GO" id="GO:0003677">
    <property type="term" value="F:DNA binding"/>
    <property type="evidence" value="ECO:0007669"/>
    <property type="project" value="UniProtKB-UniRule"/>
</dbReference>
<feature type="binding site" evidence="11">
    <location>
        <begin position="179"/>
        <end position="186"/>
    </location>
    <ligand>
        <name>ATP</name>
        <dbReference type="ChEBI" id="CHEBI:30616"/>
    </ligand>
</feature>
<keyword evidence="2 11" id="KW-0547">Nucleotide-binding</keyword>
<evidence type="ECO:0000256" key="5">
    <source>
        <dbReference type="ARBA" id="ARBA00022806"/>
    </source>
</evidence>
<dbReference type="Pfam" id="PF13245">
    <property type="entry name" value="AAA_19"/>
    <property type="match status" value="1"/>
</dbReference>
<evidence type="ECO:0000256" key="7">
    <source>
        <dbReference type="ARBA" id="ARBA00022840"/>
    </source>
</evidence>
<dbReference type="AlphaFoldDB" id="A0A7R6PTA8"/>
<sequence>MKLLDDLHTQGFLRPLDLHFARWLIQQQPKAPEALILLAALASQQLGEGHVCIHLAKLELIWSAWPSSLRDQASLLVSSQPADTLLDHDILGDGGQLTPLVLDKERLYLYRYWQYECQVARSLLARTSSVELDTAFLKEKLDGLFGEGEIANSELDVSPDGQRVAAAIAVLQSMAIISGGPGTGKTTTITRMLAIYLQIQKQQSPEVTPVICLAAPTGKAAARLSESISMARDSLAVSDDIKQMIPDQGTTLHRLLGARPGQASFKYNADNPLHLDLLVVDEASMIDLPLMANLLLALPEQARLILIGDKEQLASVEAGSVLGDVCSVPEEVANTEAMAALLYETCQVPLLKTNSVQPFSDSVAFLKHSYRFSQDSGIGALARAVNAGDAKQLKSVLASGYADLQRITATAGNEQLIQHMLEKYREYLSILNSGAEPAEVIKQFSVFRVLCGLRKGVFGVEALNTAFEKEAQNRGLIQMKGRWYSGRPVMITRNDRALRLYNGDIGIALEDVETRQLKVWFEQGGELVSYSTSRLPQHETVFAMTVHKSQGSEFDDVTLVLAEEAKVISRELVYTGITRAKKHCALYGSLKTITASIEKPTVRMSGLAARIWGTQ</sequence>
<keyword evidence="7 11" id="KW-0067">ATP-binding</keyword>
<dbReference type="Proteomes" id="UP000595332">
    <property type="component" value="Chromosome"/>
</dbReference>
<dbReference type="EC" id="5.6.2.3" evidence="11"/>
<dbReference type="InterPro" id="IPR041851">
    <property type="entry name" value="RecD_N_sf"/>
</dbReference>
<dbReference type="GO" id="GO:0017116">
    <property type="term" value="F:single-stranded DNA helicase activity"/>
    <property type="evidence" value="ECO:0007669"/>
    <property type="project" value="TreeGrafter"/>
</dbReference>
<keyword evidence="8 11" id="KW-0238">DNA-binding</keyword>